<dbReference type="Proteomes" id="UP001219901">
    <property type="component" value="Chromosome"/>
</dbReference>
<proteinExistence type="predicted"/>
<evidence type="ECO:0000256" key="1">
    <source>
        <dbReference type="SAM" id="Phobius"/>
    </source>
</evidence>
<dbReference type="Proteomes" id="UP001321249">
    <property type="component" value="Unassembled WGS sequence"/>
</dbReference>
<feature type="transmembrane region" description="Helical" evidence="1">
    <location>
        <begin position="12"/>
        <end position="31"/>
    </location>
</feature>
<dbReference type="EMBL" id="WMBE01000006">
    <property type="protein sequence ID" value="MDG0868083.1"/>
    <property type="molecule type" value="Genomic_DNA"/>
</dbReference>
<keyword evidence="1" id="KW-1133">Transmembrane helix</keyword>
<dbReference type="AlphaFoldDB" id="A0AAJ5ZLG9"/>
<evidence type="ECO:0000313" key="3">
    <source>
        <dbReference type="EMBL" id="WFG40817.1"/>
    </source>
</evidence>
<reference evidence="4" key="3">
    <citation type="submission" date="2023-06" db="EMBL/GenBank/DDBJ databases">
        <title>Pangenomics reveal diversification of enzyme families and niche specialization in globally abundant SAR202 bacteria.</title>
        <authorList>
            <person name="Saw J.H.W."/>
        </authorList>
    </citation>
    <scope>NUCLEOTIDE SEQUENCE [LARGE SCALE GENOMIC DNA]</scope>
    <source>
        <strain evidence="4">JH1073</strain>
    </source>
</reference>
<organism evidence="3 4">
    <name type="scientific">Candidatus Lucifugimonas marina</name>
    <dbReference type="NCBI Taxonomy" id="3038979"/>
    <lineage>
        <taxon>Bacteria</taxon>
        <taxon>Bacillati</taxon>
        <taxon>Chloroflexota</taxon>
        <taxon>Dehalococcoidia</taxon>
        <taxon>SAR202 cluster</taxon>
        <taxon>Candidatus Lucifugimonadales</taxon>
        <taxon>Candidatus Lucifugimonadaceae</taxon>
        <taxon>Candidatus Lucifugimonas</taxon>
    </lineage>
</organism>
<evidence type="ECO:0000313" key="5">
    <source>
        <dbReference type="Proteomes" id="UP001321249"/>
    </source>
</evidence>
<keyword evidence="1" id="KW-0812">Transmembrane</keyword>
<keyword evidence="1" id="KW-0472">Membrane</keyword>
<name>A0AAJ5ZLG9_9CHLR</name>
<dbReference type="Gene3D" id="1.20.1070.10">
    <property type="entry name" value="Rhodopsin 7-helix transmembrane proteins"/>
    <property type="match status" value="1"/>
</dbReference>
<evidence type="ECO:0000313" key="4">
    <source>
        <dbReference type="Proteomes" id="UP001219901"/>
    </source>
</evidence>
<accession>A0AAJ5ZLG9</accession>
<feature type="transmembrane region" description="Helical" evidence="1">
    <location>
        <begin position="189"/>
        <end position="207"/>
    </location>
</feature>
<feature type="transmembrane region" description="Helical" evidence="1">
    <location>
        <begin position="125"/>
        <end position="144"/>
    </location>
</feature>
<dbReference type="InterPro" id="IPR041113">
    <property type="entry name" value="Heliorhodopsin"/>
</dbReference>
<dbReference type="Pfam" id="PF18761">
    <property type="entry name" value="Heliorhodopsin"/>
    <property type="match status" value="1"/>
</dbReference>
<sequence length="251" mass="27970">MALGTSRRLRIYNAVAALVHLLQAVAVLSLTNDFSIPVTALFLDGPPGTDPGTITTLFNFRVGWGVAGFLLMSAVAHLLLILPRVFPWYISQLETKRNYARWIEYSFSSSLMIVIIAMLPGITDISALIALFGVNSSMILFGLLMEKYEQPGTPSWVSYSFGVVTGSVPWIAIAVYLWSPGSTAEPPAFVYGIFFSLFIFFNSFALNMVLQYKRTWRWRSYIFGEKTYIFLSLTAKSLLAWQVFAGTLVPS</sequence>
<feature type="transmembrane region" description="Helical" evidence="1">
    <location>
        <begin position="62"/>
        <end position="82"/>
    </location>
</feature>
<evidence type="ECO:0008006" key="6">
    <source>
        <dbReference type="Google" id="ProtNLM"/>
    </source>
</evidence>
<keyword evidence="4" id="KW-1185">Reference proteome</keyword>
<feature type="transmembrane region" description="Helical" evidence="1">
    <location>
        <begin position="228"/>
        <end position="249"/>
    </location>
</feature>
<feature type="transmembrane region" description="Helical" evidence="1">
    <location>
        <begin position="102"/>
        <end position="119"/>
    </location>
</feature>
<reference evidence="3" key="2">
    <citation type="journal article" date="2023" name="Nat. Commun.">
        <title>Cultivation of marine bacteria of the SAR202 clade.</title>
        <authorList>
            <person name="Lim Y."/>
            <person name="Seo J.H."/>
            <person name="Giovannoni S.J."/>
            <person name="Kang I."/>
            <person name="Cho J.C."/>
        </authorList>
    </citation>
    <scope>NUCLEOTIDE SEQUENCE</scope>
    <source>
        <strain evidence="3">JH1073</strain>
    </source>
</reference>
<dbReference type="NCBIfam" id="NF038020">
    <property type="entry name" value="HeR"/>
    <property type="match status" value="1"/>
</dbReference>
<reference evidence="4 5" key="1">
    <citation type="submission" date="2019-11" db="EMBL/GenBank/DDBJ databases">
        <authorList>
            <person name="Cho J.-C."/>
        </authorList>
    </citation>
    <scope>NUCLEOTIDE SEQUENCE [LARGE SCALE GENOMIC DNA]</scope>
    <source>
        <strain evidence="3 4">JH1073</strain>
        <strain evidence="2 5">JH702</strain>
    </source>
</reference>
<gene>
    <name evidence="2" type="ORF">GKO46_13535</name>
    <name evidence="3" type="ORF">GKO48_12415</name>
</gene>
<evidence type="ECO:0000313" key="2">
    <source>
        <dbReference type="EMBL" id="MDG0868083.1"/>
    </source>
</evidence>
<dbReference type="EMBL" id="CP046147">
    <property type="protein sequence ID" value="WFG40817.1"/>
    <property type="molecule type" value="Genomic_DNA"/>
</dbReference>
<feature type="transmembrane region" description="Helical" evidence="1">
    <location>
        <begin position="156"/>
        <end position="177"/>
    </location>
</feature>
<protein>
    <recommendedName>
        <fullName evidence="6">Heliorhodopsin HeR</fullName>
    </recommendedName>
</protein>